<dbReference type="Proteomes" id="UP001489004">
    <property type="component" value="Unassembled WGS sequence"/>
</dbReference>
<proteinExistence type="predicted"/>
<evidence type="ECO:0000313" key="1">
    <source>
        <dbReference type="EMBL" id="KAK9803423.1"/>
    </source>
</evidence>
<protein>
    <submittedName>
        <fullName evidence="1">Uncharacterized protein</fullName>
    </submittedName>
</protein>
<keyword evidence="2" id="KW-1185">Reference proteome</keyword>
<comment type="caution">
    <text evidence="1">The sequence shown here is derived from an EMBL/GenBank/DDBJ whole genome shotgun (WGS) entry which is preliminary data.</text>
</comment>
<gene>
    <name evidence="1" type="ORF">WJX72_011059</name>
</gene>
<dbReference type="EMBL" id="JALJOR010000021">
    <property type="protein sequence ID" value="KAK9803423.1"/>
    <property type="molecule type" value="Genomic_DNA"/>
</dbReference>
<name>A0AAW1P4E6_9CHLO</name>
<accession>A0AAW1P4E6</accession>
<reference evidence="1 2" key="1">
    <citation type="journal article" date="2024" name="Nat. Commun.">
        <title>Phylogenomics reveals the evolutionary origins of lichenization in chlorophyte algae.</title>
        <authorList>
            <person name="Puginier C."/>
            <person name="Libourel C."/>
            <person name="Otte J."/>
            <person name="Skaloud P."/>
            <person name="Haon M."/>
            <person name="Grisel S."/>
            <person name="Petersen M."/>
            <person name="Berrin J.G."/>
            <person name="Delaux P.M."/>
            <person name="Dal Grande F."/>
            <person name="Keller J."/>
        </authorList>
    </citation>
    <scope>NUCLEOTIDE SEQUENCE [LARGE SCALE GENOMIC DNA]</scope>
    <source>
        <strain evidence="1 2">SAG 2043</strain>
    </source>
</reference>
<dbReference type="AlphaFoldDB" id="A0AAW1P4E6"/>
<evidence type="ECO:0000313" key="2">
    <source>
        <dbReference type="Proteomes" id="UP001489004"/>
    </source>
</evidence>
<sequence>MARCVGVPGEWLQDPFRINAAAEQAPLACIDDRLAVLRRLCELWADLLVHGSCGVQLGSVIGMVCHLFLSGRCDRLLGEPAWEIMLKTPNHLAALASVASYKRPMYGEMYELLVSLPRARWQRVADKELVKIFLRMHVVHLEATPNLDPEKKPWPAAEYERVVQSMDRMLSTPQRCFHVLTQLCSVSPFMGWLAAQAGMAHYTHPQGYFLRADASVENCTQRLSGPARVWLKRKPPGDARKFSFATGLSCMQPELMGCENTASGVP</sequence>
<organism evidence="1 2">
    <name type="scientific">[Myrmecia] bisecta</name>
    <dbReference type="NCBI Taxonomy" id="41462"/>
    <lineage>
        <taxon>Eukaryota</taxon>
        <taxon>Viridiplantae</taxon>
        <taxon>Chlorophyta</taxon>
        <taxon>core chlorophytes</taxon>
        <taxon>Trebouxiophyceae</taxon>
        <taxon>Trebouxiales</taxon>
        <taxon>Trebouxiaceae</taxon>
        <taxon>Myrmecia</taxon>
    </lineage>
</organism>